<keyword evidence="8" id="KW-1185">Reference proteome</keyword>
<name>A0A930VN31_9ACTN</name>
<keyword evidence="2" id="KW-1003">Cell membrane</keyword>
<evidence type="ECO:0000256" key="4">
    <source>
        <dbReference type="ARBA" id="ARBA00022989"/>
    </source>
</evidence>
<feature type="transmembrane region" description="Helical" evidence="6">
    <location>
        <begin position="445"/>
        <end position="464"/>
    </location>
</feature>
<feature type="transmembrane region" description="Helical" evidence="6">
    <location>
        <begin position="334"/>
        <end position="355"/>
    </location>
</feature>
<dbReference type="AlphaFoldDB" id="A0A930VN31"/>
<feature type="transmembrane region" description="Helical" evidence="6">
    <location>
        <begin position="215"/>
        <end position="238"/>
    </location>
</feature>
<evidence type="ECO:0000256" key="2">
    <source>
        <dbReference type="ARBA" id="ARBA00022475"/>
    </source>
</evidence>
<feature type="transmembrane region" description="Helical" evidence="6">
    <location>
        <begin position="301"/>
        <end position="322"/>
    </location>
</feature>
<feature type="transmembrane region" description="Helical" evidence="6">
    <location>
        <begin position="415"/>
        <end position="433"/>
    </location>
</feature>
<feature type="transmembrane region" description="Helical" evidence="6">
    <location>
        <begin position="388"/>
        <end position="408"/>
    </location>
</feature>
<evidence type="ECO:0000256" key="6">
    <source>
        <dbReference type="SAM" id="Phobius"/>
    </source>
</evidence>
<keyword evidence="3 6" id="KW-0812">Transmembrane</keyword>
<dbReference type="CDD" id="cd13128">
    <property type="entry name" value="MATE_Wzx_like"/>
    <property type="match status" value="1"/>
</dbReference>
<organism evidence="7 8">
    <name type="scientific">Nocardioides agariphilus</name>
    <dbReference type="NCBI Taxonomy" id="433664"/>
    <lineage>
        <taxon>Bacteria</taxon>
        <taxon>Bacillati</taxon>
        <taxon>Actinomycetota</taxon>
        <taxon>Actinomycetes</taxon>
        <taxon>Propionibacteriales</taxon>
        <taxon>Nocardioidaceae</taxon>
        <taxon>Nocardioides</taxon>
    </lineage>
</organism>
<accession>A0A930VN31</accession>
<evidence type="ECO:0000256" key="1">
    <source>
        <dbReference type="ARBA" id="ARBA00004651"/>
    </source>
</evidence>
<feature type="transmembrane region" description="Helical" evidence="6">
    <location>
        <begin position="52"/>
        <end position="75"/>
    </location>
</feature>
<evidence type="ECO:0000256" key="5">
    <source>
        <dbReference type="ARBA" id="ARBA00023136"/>
    </source>
</evidence>
<proteinExistence type="predicted"/>
<feature type="transmembrane region" description="Helical" evidence="6">
    <location>
        <begin position="121"/>
        <end position="146"/>
    </location>
</feature>
<dbReference type="Proteomes" id="UP000660668">
    <property type="component" value="Unassembled WGS sequence"/>
</dbReference>
<dbReference type="InterPro" id="IPR002797">
    <property type="entry name" value="Polysacc_synth"/>
</dbReference>
<keyword evidence="5 6" id="KW-0472">Membrane</keyword>
<feature type="transmembrane region" description="Helical" evidence="6">
    <location>
        <begin position="362"/>
        <end position="382"/>
    </location>
</feature>
<feature type="transmembrane region" description="Helical" evidence="6">
    <location>
        <begin position="95"/>
        <end position="114"/>
    </location>
</feature>
<dbReference type="PANTHER" id="PTHR30250">
    <property type="entry name" value="PST FAMILY PREDICTED COLANIC ACID TRANSPORTER"/>
    <property type="match status" value="1"/>
</dbReference>
<evidence type="ECO:0000313" key="7">
    <source>
        <dbReference type="EMBL" id="MBF4767572.1"/>
    </source>
</evidence>
<dbReference type="InterPro" id="IPR050833">
    <property type="entry name" value="Poly_Biosynth_Transport"/>
</dbReference>
<sequence length="486" mass="50546">MSQPAADGPTAPQRVARNVIVRAGGEVIAKAASFVFFVSLAREVGTADFGAFMFALGLTGVLALVAGFGTDALVAREVADDTAAAGPLLADVGSMKALVAVCLLVVAVGVVGLGDFSHSTTVTVAIVGLGATIEVIAKSWDAVLLGHERLDLVSMTTIVQRMTTTLAWLAVVVVGPSLLAASLCFLGGALAGLAADEWAVRRVVGRRPRPDPTRWWKLAKAGVPFGIASVLFLLLLRLDVVLLSFLSGESQVGYYAAAYRLAESGQFIAWAIGAATLPWLVRRASDGVARGCEIALKASNLVLAPISAVLGLFAVPAVQLLYGDEFRPSVLPLQLIAATAACYGVQSVAATVLVARNQPWHFTRLVGLVAAGNVAANLVLIPRYGANGAAGVALASSAALAIASFLALRRRFGHVGIWRCSSGALAGIAAMAAVRACPWPDGAELVLGVVAYVATVGVVEWVAFPDDVRFFRRSLPSAWIWRGSWR</sequence>
<dbReference type="Pfam" id="PF01943">
    <property type="entry name" value="Polysacc_synt"/>
    <property type="match status" value="1"/>
</dbReference>
<keyword evidence="4 6" id="KW-1133">Transmembrane helix</keyword>
<dbReference type="EMBL" id="JADKPO010000007">
    <property type="protein sequence ID" value="MBF4767572.1"/>
    <property type="molecule type" value="Genomic_DNA"/>
</dbReference>
<evidence type="ECO:0000256" key="3">
    <source>
        <dbReference type="ARBA" id="ARBA00022692"/>
    </source>
</evidence>
<gene>
    <name evidence="7" type="ORF">ISU10_07325</name>
</gene>
<comment type="caution">
    <text evidence="7">The sequence shown here is derived from an EMBL/GenBank/DDBJ whole genome shotgun (WGS) entry which is preliminary data.</text>
</comment>
<comment type="subcellular location">
    <subcellularLocation>
        <location evidence="1">Cell membrane</location>
        <topology evidence="1">Multi-pass membrane protein</topology>
    </subcellularLocation>
</comment>
<protein>
    <submittedName>
        <fullName evidence="7">Flippase</fullName>
    </submittedName>
</protein>
<dbReference type="RefSeq" id="WP_194695713.1">
    <property type="nucleotide sequence ID" value="NZ_JADKPO010000007.1"/>
</dbReference>
<feature type="transmembrane region" description="Helical" evidence="6">
    <location>
        <begin position="166"/>
        <end position="194"/>
    </location>
</feature>
<evidence type="ECO:0000313" key="8">
    <source>
        <dbReference type="Proteomes" id="UP000660668"/>
    </source>
</evidence>
<dbReference type="GO" id="GO:0005886">
    <property type="term" value="C:plasma membrane"/>
    <property type="evidence" value="ECO:0007669"/>
    <property type="project" value="UniProtKB-SubCell"/>
</dbReference>
<feature type="transmembrane region" description="Helical" evidence="6">
    <location>
        <begin position="20"/>
        <end position="40"/>
    </location>
</feature>
<dbReference type="PANTHER" id="PTHR30250:SF11">
    <property type="entry name" value="O-ANTIGEN TRANSPORTER-RELATED"/>
    <property type="match status" value="1"/>
</dbReference>
<reference evidence="7" key="1">
    <citation type="submission" date="2020-11" db="EMBL/GenBank/DDBJ databases">
        <title>Nocardioides cynanchi sp. nov., isolated from soil of rhizosphere of Cynanchum wilfordii.</title>
        <authorList>
            <person name="Lee J.-S."/>
            <person name="Suh M.K."/>
            <person name="Kim J.-S."/>
        </authorList>
    </citation>
    <scope>NUCLEOTIDE SEQUENCE</scope>
    <source>
        <strain evidence="7">KCTC 19276</strain>
    </source>
</reference>